<accession>C1MGS1</accession>
<dbReference type="EMBL" id="GG663735">
    <property type="protein sequence ID" value="EEH60621.1"/>
    <property type="molecule type" value="Genomic_DNA"/>
</dbReference>
<organism evidence="2">
    <name type="scientific">Micromonas pusilla (strain CCMP1545)</name>
    <name type="common">Picoplanktonic green alga</name>
    <dbReference type="NCBI Taxonomy" id="564608"/>
    <lineage>
        <taxon>Eukaryota</taxon>
        <taxon>Viridiplantae</taxon>
        <taxon>Chlorophyta</taxon>
        <taxon>Mamiellophyceae</taxon>
        <taxon>Mamiellales</taxon>
        <taxon>Mamiellaceae</taxon>
        <taxon>Micromonas</taxon>
    </lineage>
</organism>
<sequence length="183" mass="21087">MAPAKKRRQEVASVEPAREVYVFEWTLKVEITEFDPETFDHCNGYEQQSFALELRKDNDHDEQGVSGDAYGSRDSVLEAAKTKFDELCEEHFGEGLDEEDSPSDDEDVSKAQIQAEVMSADELFLKHAVFEPRSKEKTKNYVIGFERSGAWEKSDWNYRLRLVGTHVMHSDIKVNIRKVRVLP</sequence>
<dbReference type="AlphaFoldDB" id="C1MGS1"/>
<reference evidence="1 2" key="1">
    <citation type="journal article" date="2009" name="Science">
        <title>Green evolution and dynamic adaptations revealed by genomes of the marine picoeukaryotes Micromonas.</title>
        <authorList>
            <person name="Worden A.Z."/>
            <person name="Lee J.H."/>
            <person name="Mock T."/>
            <person name="Rouze P."/>
            <person name="Simmons M.P."/>
            <person name="Aerts A.L."/>
            <person name="Allen A.E."/>
            <person name="Cuvelier M.L."/>
            <person name="Derelle E."/>
            <person name="Everett M.V."/>
            <person name="Foulon E."/>
            <person name="Grimwood J."/>
            <person name="Gundlach H."/>
            <person name="Henrissat B."/>
            <person name="Napoli C."/>
            <person name="McDonald S.M."/>
            <person name="Parker M.S."/>
            <person name="Rombauts S."/>
            <person name="Salamov A."/>
            <person name="Von Dassow P."/>
            <person name="Badger J.H."/>
            <person name="Coutinho P.M."/>
            <person name="Demir E."/>
            <person name="Dubchak I."/>
            <person name="Gentemann C."/>
            <person name="Eikrem W."/>
            <person name="Gready J.E."/>
            <person name="John U."/>
            <person name="Lanier W."/>
            <person name="Lindquist E.A."/>
            <person name="Lucas S."/>
            <person name="Mayer K.F."/>
            <person name="Moreau H."/>
            <person name="Not F."/>
            <person name="Otillar R."/>
            <person name="Panaud O."/>
            <person name="Pangilinan J."/>
            <person name="Paulsen I."/>
            <person name="Piegu B."/>
            <person name="Poliakov A."/>
            <person name="Robbens S."/>
            <person name="Schmutz J."/>
            <person name="Toulza E."/>
            <person name="Wyss T."/>
            <person name="Zelensky A."/>
            <person name="Zhou K."/>
            <person name="Armbrust E.V."/>
            <person name="Bhattacharya D."/>
            <person name="Goodenough U.W."/>
            <person name="Van de Peer Y."/>
            <person name="Grigoriev I.V."/>
        </authorList>
    </citation>
    <scope>NUCLEOTIDE SEQUENCE [LARGE SCALE GENOMIC DNA]</scope>
    <source>
        <strain evidence="1 2">CCMP1545</strain>
    </source>
</reference>
<evidence type="ECO:0000313" key="2">
    <source>
        <dbReference type="Proteomes" id="UP000001876"/>
    </source>
</evidence>
<dbReference type="KEGG" id="mpp:MICPUCDRAFT_49918"/>
<evidence type="ECO:0000313" key="1">
    <source>
        <dbReference type="EMBL" id="EEH60621.1"/>
    </source>
</evidence>
<name>C1MGS1_MICPC</name>
<dbReference type="Proteomes" id="UP000001876">
    <property type="component" value="Unassembled WGS sequence"/>
</dbReference>
<proteinExistence type="predicted"/>
<keyword evidence="2" id="KW-1185">Reference proteome</keyword>
<protein>
    <submittedName>
        <fullName evidence="1">Predicted protein</fullName>
    </submittedName>
</protein>
<dbReference type="GeneID" id="9681046"/>
<gene>
    <name evidence="1" type="ORF">MICPUCDRAFT_49918</name>
</gene>
<dbReference type="RefSeq" id="XP_003055369.1">
    <property type="nucleotide sequence ID" value="XM_003055323.1"/>
</dbReference>